<dbReference type="InterPro" id="IPR029058">
    <property type="entry name" value="AB_hydrolase_fold"/>
</dbReference>
<sequence length="565" mass="62341">MIWIILATLPFILIKNAFIITILSLVGVYALASLGLNIIMGYAGQISIGHAAFMSIGAYTSTLLSMKYNVPVTIGVIAGGLLAFLFGLLIGFPALRLSGFYLAIATMGFVVAVEQFIGALDHITGGHAGLRGIKFPYLFNSDVEKYLLVLAFLFVSYVLARRFVNSKTGRAWMAIRENETVASVVGVNPAKYKLLAFAFGSMLAGFAGGLYAHVTGFIAPSVFGLGKSLDLLAISVIGGMASLDGPFYGAIVYEALPFFFSRTNLSLSIVFGTILIFVVLFMPLGISFYISRLRFNYLNAIIAFLKKARKPYGRFIDTSFGKIHYIQHGNGRVPIILLHGNFASARFFEPFLKMLPKEFTAYAMDLPNFGFSDRLTSVTIDKYADVVNEFVDNLRLERFVLLGHSLGGSIAMAYAVKYPQRLIKLVLVDPGPIDGLFVPDEGIKLLQKYKYNPDLIRKSLMFNAPTFDDERLFEKVTSDALRIPKRAIREVAEALRTYNYSAQASNVNVPVDVIFGDKDIILSLWQMEKTAAAFPKGRLHVLKDVGHSPILEAPERVFQIILENL</sequence>
<keyword evidence="8" id="KW-0378">Hydrolase</keyword>
<dbReference type="InterPro" id="IPR000073">
    <property type="entry name" value="AB_hydrolase_1"/>
</dbReference>
<proteinExistence type="predicted"/>
<dbReference type="AlphaFoldDB" id="A0A7C4W0E5"/>
<name>A0A7C4W0E5_9BACT</name>
<dbReference type="PANTHER" id="PTHR30482:SF10">
    <property type="entry name" value="HIGH-AFFINITY BRANCHED-CHAIN AMINO ACID TRANSPORT PROTEIN BRAE"/>
    <property type="match status" value="1"/>
</dbReference>
<dbReference type="InterPro" id="IPR043428">
    <property type="entry name" value="LivM-like"/>
</dbReference>
<keyword evidence="5 6" id="KW-0472">Membrane</keyword>
<comment type="subcellular location">
    <subcellularLocation>
        <location evidence="1">Cell membrane</location>
        <topology evidence="1">Multi-pass membrane protein</topology>
    </subcellularLocation>
</comment>
<accession>A0A7C4W0E5</accession>
<dbReference type="GO" id="GO:0016787">
    <property type="term" value="F:hydrolase activity"/>
    <property type="evidence" value="ECO:0007669"/>
    <property type="project" value="UniProtKB-KW"/>
</dbReference>
<dbReference type="InterPro" id="IPR001851">
    <property type="entry name" value="ABC_transp_permease"/>
</dbReference>
<keyword evidence="3 6" id="KW-0812">Transmembrane</keyword>
<dbReference type="Gene3D" id="3.40.50.1820">
    <property type="entry name" value="alpha/beta hydrolase"/>
    <property type="match status" value="1"/>
</dbReference>
<feature type="transmembrane region" description="Helical" evidence="6">
    <location>
        <begin position="265"/>
        <end position="290"/>
    </location>
</feature>
<evidence type="ECO:0000256" key="1">
    <source>
        <dbReference type="ARBA" id="ARBA00004651"/>
    </source>
</evidence>
<evidence type="ECO:0000256" key="6">
    <source>
        <dbReference type="SAM" id="Phobius"/>
    </source>
</evidence>
<evidence type="ECO:0000256" key="5">
    <source>
        <dbReference type="ARBA" id="ARBA00023136"/>
    </source>
</evidence>
<dbReference type="PRINTS" id="PR00111">
    <property type="entry name" value="ABHYDROLASE"/>
</dbReference>
<dbReference type="GO" id="GO:0005886">
    <property type="term" value="C:plasma membrane"/>
    <property type="evidence" value="ECO:0007669"/>
    <property type="project" value="UniProtKB-SubCell"/>
</dbReference>
<feature type="transmembrane region" description="Helical" evidence="6">
    <location>
        <begin position="12"/>
        <end position="32"/>
    </location>
</feature>
<gene>
    <name evidence="8" type="ORF">ENT77_00160</name>
</gene>
<evidence type="ECO:0000259" key="7">
    <source>
        <dbReference type="Pfam" id="PF00561"/>
    </source>
</evidence>
<dbReference type="EMBL" id="DSZY01000004">
    <property type="protein sequence ID" value="HGU39608.1"/>
    <property type="molecule type" value="Genomic_DNA"/>
</dbReference>
<dbReference type="CDD" id="cd06581">
    <property type="entry name" value="TM_PBP1_LivM_like"/>
    <property type="match status" value="1"/>
</dbReference>
<feature type="transmembrane region" description="Helical" evidence="6">
    <location>
        <begin position="146"/>
        <end position="164"/>
    </location>
</feature>
<feature type="transmembrane region" description="Helical" evidence="6">
    <location>
        <begin position="231"/>
        <end position="253"/>
    </location>
</feature>
<evidence type="ECO:0000313" key="8">
    <source>
        <dbReference type="EMBL" id="HGU39608.1"/>
    </source>
</evidence>
<feature type="domain" description="AB hydrolase-1" evidence="7">
    <location>
        <begin position="334"/>
        <end position="554"/>
    </location>
</feature>
<comment type="caution">
    <text evidence="8">The sequence shown here is derived from an EMBL/GenBank/DDBJ whole genome shotgun (WGS) entry which is preliminary data.</text>
</comment>
<feature type="transmembrane region" description="Helical" evidence="6">
    <location>
        <begin position="38"/>
        <end position="60"/>
    </location>
</feature>
<evidence type="ECO:0000256" key="2">
    <source>
        <dbReference type="ARBA" id="ARBA00022475"/>
    </source>
</evidence>
<reference evidence="8" key="1">
    <citation type="journal article" date="2020" name="mSystems">
        <title>Genome- and Community-Level Interaction Insights into Carbon Utilization and Element Cycling Functions of Hydrothermarchaeota in Hydrothermal Sediment.</title>
        <authorList>
            <person name="Zhou Z."/>
            <person name="Liu Y."/>
            <person name="Xu W."/>
            <person name="Pan J."/>
            <person name="Luo Z.H."/>
            <person name="Li M."/>
        </authorList>
    </citation>
    <scope>NUCLEOTIDE SEQUENCE [LARGE SCALE GENOMIC DNA]</scope>
    <source>
        <strain evidence="8">SpSt-609</strain>
    </source>
</reference>
<feature type="transmembrane region" description="Helical" evidence="6">
    <location>
        <begin position="100"/>
        <end position="125"/>
    </location>
</feature>
<evidence type="ECO:0000256" key="3">
    <source>
        <dbReference type="ARBA" id="ARBA00022692"/>
    </source>
</evidence>
<dbReference type="Pfam" id="PF02653">
    <property type="entry name" value="BPD_transp_2"/>
    <property type="match status" value="1"/>
</dbReference>
<keyword evidence="4 6" id="KW-1133">Transmembrane helix</keyword>
<feature type="transmembrane region" description="Helical" evidence="6">
    <location>
        <begin position="194"/>
        <end position="219"/>
    </location>
</feature>
<organism evidence="8">
    <name type="scientific">Fervidobacterium thailandense</name>
    <dbReference type="NCBI Taxonomy" id="1008305"/>
    <lineage>
        <taxon>Bacteria</taxon>
        <taxon>Thermotogati</taxon>
        <taxon>Thermotogota</taxon>
        <taxon>Thermotogae</taxon>
        <taxon>Thermotogales</taxon>
        <taxon>Fervidobacteriaceae</taxon>
        <taxon>Fervidobacterium</taxon>
    </lineage>
</organism>
<feature type="transmembrane region" description="Helical" evidence="6">
    <location>
        <begin position="72"/>
        <end position="94"/>
    </location>
</feature>
<evidence type="ECO:0000256" key="4">
    <source>
        <dbReference type="ARBA" id="ARBA00022989"/>
    </source>
</evidence>
<dbReference type="Pfam" id="PF00561">
    <property type="entry name" value="Abhydrolase_1"/>
    <property type="match status" value="1"/>
</dbReference>
<dbReference type="SUPFAM" id="SSF53474">
    <property type="entry name" value="alpha/beta-Hydrolases"/>
    <property type="match status" value="1"/>
</dbReference>
<dbReference type="GO" id="GO:0015658">
    <property type="term" value="F:branched-chain amino acid transmembrane transporter activity"/>
    <property type="evidence" value="ECO:0007669"/>
    <property type="project" value="InterPro"/>
</dbReference>
<dbReference type="PANTHER" id="PTHR30482">
    <property type="entry name" value="HIGH-AFFINITY BRANCHED-CHAIN AMINO ACID TRANSPORT SYSTEM PERMEASE"/>
    <property type="match status" value="1"/>
</dbReference>
<keyword evidence="2" id="KW-1003">Cell membrane</keyword>
<protein>
    <submittedName>
        <fullName evidence="8">Alpha/beta fold hydrolase</fullName>
    </submittedName>
</protein>